<keyword evidence="13" id="KW-0966">Cell projection</keyword>
<evidence type="ECO:0000256" key="10">
    <source>
        <dbReference type="ARBA" id="ARBA00023034"/>
    </source>
</evidence>
<dbReference type="GO" id="GO:0042734">
    <property type="term" value="C:presynaptic membrane"/>
    <property type="evidence" value="ECO:0007669"/>
    <property type="project" value="UniProtKB-SubCell"/>
</dbReference>
<evidence type="ECO:0000256" key="11">
    <source>
        <dbReference type="ARBA" id="ARBA00023136"/>
    </source>
</evidence>
<keyword evidence="11 18" id="KW-0472">Membrane</keyword>
<dbReference type="Pfam" id="PF21883">
    <property type="entry name" value="WLS_GOLD"/>
    <property type="match status" value="1"/>
</dbReference>
<feature type="transmembrane region" description="Helical" evidence="18">
    <location>
        <begin position="239"/>
        <end position="259"/>
    </location>
</feature>
<protein>
    <recommendedName>
        <fullName evidence="5">Protein wntless</fullName>
    </recommendedName>
</protein>
<dbReference type="InterPro" id="IPR009551">
    <property type="entry name" value="Wntless"/>
</dbReference>
<dbReference type="InterPro" id="IPR053936">
    <property type="entry name" value="WLS_GOLD"/>
</dbReference>
<proteinExistence type="inferred from homology"/>
<evidence type="ECO:0000256" key="13">
    <source>
        <dbReference type="ARBA" id="ARBA00023273"/>
    </source>
</evidence>
<feature type="domain" description="Wntless GOLD" evidence="20">
    <location>
        <begin position="75"/>
        <end position="232"/>
    </location>
</feature>
<dbReference type="InterPro" id="IPR047843">
    <property type="entry name" value="WLS-like_TM"/>
</dbReference>
<evidence type="ECO:0000256" key="16">
    <source>
        <dbReference type="ARBA" id="ARBA00034104"/>
    </source>
</evidence>
<dbReference type="OrthoDB" id="5804250at2759"/>
<feature type="transmembrane region" description="Helical" evidence="18">
    <location>
        <begin position="341"/>
        <end position="361"/>
    </location>
</feature>
<evidence type="ECO:0000256" key="12">
    <source>
        <dbReference type="ARBA" id="ARBA00023257"/>
    </source>
</evidence>
<dbReference type="GO" id="GO:0006886">
    <property type="term" value="P:intracellular protein transport"/>
    <property type="evidence" value="ECO:0007669"/>
    <property type="project" value="TreeGrafter"/>
</dbReference>
<comment type="subcellular location">
    <subcellularLocation>
        <location evidence="2">Endoplasmic reticulum membrane</location>
        <topology evidence="2">Multi-pass membrane protein</topology>
    </subcellularLocation>
    <subcellularLocation>
        <location evidence="1">Endosome membrane</location>
        <topology evidence="1">Multi-pass membrane protein</topology>
    </subcellularLocation>
    <subcellularLocation>
        <location evidence="3">Golgi apparatus membrane</location>
        <topology evidence="3">Multi-pass membrane protein</topology>
    </subcellularLocation>
    <subcellularLocation>
        <location evidence="16">Postsynaptic cell membrane</location>
        <topology evidence="16">Multi-pass membrane protein</topology>
    </subcellularLocation>
    <subcellularLocation>
        <location evidence="17">Presynaptic cell membrane</location>
        <topology evidence="17">Multi-pass membrane protein</topology>
    </subcellularLocation>
</comment>
<gene>
    <name evidence="21" type="ORF">B4U79_09082</name>
</gene>
<comment type="function">
    <text evidence="14">A segment polarity gene required for wingless (wg)-dependent patterning processes, acting in both wg-sending cells and wg-target cells. In non-neuronal cells wls directs wg secretion. The wls traffic loop encompasses the Golgi, the cell surface, an endocytic compartment and a retrograde route leading back to the Golgi, and involves clathrin-mediated endocytosis and the retromer complex (a conserved protein complex consisting of Vps35 and Vps26). In neuronal cells (the larval motorneuron NMJ), the wg signal moves across the synapse via the release of wls-containing exosome-like vesicles. Postsynaptic wls is required for the trafficking of fz2 through the fz2-interacting protein Grip.</text>
</comment>
<feature type="transmembrane region" description="Helical" evidence="18">
    <location>
        <begin position="438"/>
        <end position="457"/>
    </location>
</feature>
<evidence type="ECO:0000256" key="9">
    <source>
        <dbReference type="ARBA" id="ARBA00022989"/>
    </source>
</evidence>
<evidence type="ECO:0000256" key="2">
    <source>
        <dbReference type="ARBA" id="ARBA00004477"/>
    </source>
</evidence>
<feature type="transmembrane region" description="Helical" evidence="18">
    <location>
        <begin position="271"/>
        <end position="290"/>
    </location>
</feature>
<dbReference type="PANTHER" id="PTHR13449">
    <property type="entry name" value="INTEGRAL MEMBRANE PROTEIN GPR177"/>
    <property type="match status" value="1"/>
</dbReference>
<feature type="transmembrane region" description="Helical" evidence="18">
    <location>
        <begin position="381"/>
        <end position="408"/>
    </location>
</feature>
<reference evidence="21 22" key="1">
    <citation type="journal article" date="2018" name="Gigascience">
        <title>Genomes of trombidid mites reveal novel predicted allergens and laterally-transferred genes associated with secondary metabolism.</title>
        <authorList>
            <person name="Dong X."/>
            <person name="Chaisiri K."/>
            <person name="Xia D."/>
            <person name="Armstrong S.D."/>
            <person name="Fang Y."/>
            <person name="Donnelly M.J."/>
            <person name="Kadowaki T."/>
            <person name="McGarry J.W."/>
            <person name="Darby A.C."/>
            <person name="Makepeace B.L."/>
        </authorList>
    </citation>
    <scope>NUCLEOTIDE SEQUENCE [LARGE SCALE GENOMIC DNA]</scope>
    <source>
        <strain evidence="21">UoL-WK</strain>
    </source>
</reference>
<evidence type="ECO:0000256" key="8">
    <source>
        <dbReference type="ARBA" id="ARBA00022692"/>
    </source>
</evidence>
<dbReference type="STRING" id="1965070.A0A3S3PPI2"/>
<evidence type="ECO:0000256" key="7">
    <source>
        <dbReference type="ARBA" id="ARBA00022687"/>
    </source>
</evidence>
<dbReference type="GO" id="GO:0017147">
    <property type="term" value="F:Wnt-protein binding"/>
    <property type="evidence" value="ECO:0007669"/>
    <property type="project" value="InterPro"/>
</dbReference>
<evidence type="ECO:0000313" key="21">
    <source>
        <dbReference type="EMBL" id="RWS05692.1"/>
    </source>
</evidence>
<dbReference type="AlphaFoldDB" id="A0A3S3PPI2"/>
<dbReference type="GO" id="GO:0061355">
    <property type="term" value="P:Wnt protein secretion"/>
    <property type="evidence" value="ECO:0007669"/>
    <property type="project" value="TreeGrafter"/>
</dbReference>
<comment type="similarity">
    <text evidence="4">Belongs to the wntless family.</text>
</comment>
<evidence type="ECO:0000256" key="18">
    <source>
        <dbReference type="SAM" id="Phobius"/>
    </source>
</evidence>
<dbReference type="GO" id="GO:0016055">
    <property type="term" value="P:Wnt signaling pathway"/>
    <property type="evidence" value="ECO:0007669"/>
    <property type="project" value="UniProtKB-KW"/>
</dbReference>
<feature type="domain" description="Wntless-like transmembrane" evidence="19">
    <location>
        <begin position="233"/>
        <end position="504"/>
    </location>
</feature>
<evidence type="ECO:0000256" key="6">
    <source>
        <dbReference type="ARBA" id="ARBA00022473"/>
    </source>
</evidence>
<evidence type="ECO:0000256" key="5">
    <source>
        <dbReference type="ARBA" id="ARBA00015887"/>
    </source>
</evidence>
<keyword evidence="9 18" id="KW-1133">Transmembrane helix</keyword>
<evidence type="ECO:0000256" key="15">
    <source>
        <dbReference type="ARBA" id="ARBA00025880"/>
    </source>
</evidence>
<dbReference type="GO" id="GO:0000139">
    <property type="term" value="C:Golgi membrane"/>
    <property type="evidence" value="ECO:0007669"/>
    <property type="project" value="UniProtKB-SubCell"/>
</dbReference>
<dbReference type="GO" id="GO:0010008">
    <property type="term" value="C:endosome membrane"/>
    <property type="evidence" value="ECO:0007669"/>
    <property type="project" value="UniProtKB-SubCell"/>
</dbReference>
<evidence type="ECO:0000256" key="4">
    <source>
        <dbReference type="ARBA" id="ARBA00008148"/>
    </source>
</evidence>
<keyword evidence="12" id="KW-0770">Synapse</keyword>
<comment type="caution">
    <text evidence="21">The sequence shown here is derived from an EMBL/GenBank/DDBJ whole genome shotgun (WGS) entry which is preliminary data.</text>
</comment>
<keyword evidence="22" id="KW-1185">Reference proteome</keyword>
<evidence type="ECO:0000256" key="1">
    <source>
        <dbReference type="ARBA" id="ARBA00004337"/>
    </source>
</evidence>
<dbReference type="Pfam" id="PF06664">
    <property type="entry name" value="WLS-like_TM"/>
    <property type="match status" value="1"/>
</dbReference>
<evidence type="ECO:0000259" key="20">
    <source>
        <dbReference type="Pfam" id="PF21883"/>
    </source>
</evidence>
<sequence>MTGTILENLSNRKLCVVVAIILLIQAVSFFIGAVIAPSPSNTEQLLAVKCVPKDRDQLSIPRYSLLKNGIQSKNCRIVSSVKNSNESIVFAFQMPLPREGILLTYSRWMSNLIAILIPDITYASWLESSQSTKGDDYINGTITMKVRLAVKNKGEEWKEYRRKDSLKRFINCHITAEKRHNEQKYDCEMMQLFELQSLFYDYYLINIEFGDDLNNEERHGYLTDLNLVAIHQNGGFTKIWLSLKTIFTTVTLLTLIWFCKRLRQLIREITLLERMLIILGCAITQLNIPLEFLTLWFDLPFMNFLSDVRQGILYCALLSFWIVFTGEHLMDEVHRSRLSSYFKQLSVVLVASFALFVFDSTERGIQWIDPFFSIWEVDSHLALVFIITASISSALYFGFLSYNIWLVLRNISAKQTSLPAMSSTRRLIYQGIIYRFKFLLLATLVCAALTIIAYILGQVSEEAYQFDDEPYSTNLQWSSAMFTTVYAMWNCYIITLLILYAPSHKGLGPNVDTMSEEIEFSRLTTETKDMNEACSSEERNESDMKLLQDLATKQSID</sequence>
<name>A0A3S3PPI2_9ACAR</name>
<feature type="transmembrane region" description="Helical" evidence="18">
    <location>
        <begin position="477"/>
        <end position="500"/>
    </location>
</feature>
<dbReference type="PANTHER" id="PTHR13449:SF2">
    <property type="entry name" value="PROTEIN WNTLESS HOMOLOG"/>
    <property type="match status" value="1"/>
</dbReference>
<keyword evidence="6" id="KW-0217">Developmental protein</keyword>
<evidence type="ECO:0000256" key="3">
    <source>
        <dbReference type="ARBA" id="ARBA00004653"/>
    </source>
</evidence>
<evidence type="ECO:0000313" key="22">
    <source>
        <dbReference type="Proteomes" id="UP000285301"/>
    </source>
</evidence>
<evidence type="ECO:0000256" key="17">
    <source>
        <dbReference type="ARBA" id="ARBA00034107"/>
    </source>
</evidence>
<organism evidence="21 22">
    <name type="scientific">Dinothrombium tinctorium</name>
    <dbReference type="NCBI Taxonomy" id="1965070"/>
    <lineage>
        <taxon>Eukaryota</taxon>
        <taxon>Metazoa</taxon>
        <taxon>Ecdysozoa</taxon>
        <taxon>Arthropoda</taxon>
        <taxon>Chelicerata</taxon>
        <taxon>Arachnida</taxon>
        <taxon>Acari</taxon>
        <taxon>Acariformes</taxon>
        <taxon>Trombidiformes</taxon>
        <taxon>Prostigmata</taxon>
        <taxon>Anystina</taxon>
        <taxon>Parasitengona</taxon>
        <taxon>Trombidioidea</taxon>
        <taxon>Trombidiidae</taxon>
        <taxon>Dinothrombium</taxon>
    </lineage>
</organism>
<dbReference type="Proteomes" id="UP000285301">
    <property type="component" value="Unassembled WGS sequence"/>
</dbReference>
<keyword evidence="12" id="KW-0628">Postsynaptic cell membrane</keyword>
<evidence type="ECO:0000259" key="19">
    <source>
        <dbReference type="Pfam" id="PF06664"/>
    </source>
</evidence>
<keyword evidence="10" id="KW-0333">Golgi apparatus</keyword>
<feature type="transmembrane region" description="Helical" evidence="18">
    <location>
        <begin position="14"/>
        <end position="36"/>
    </location>
</feature>
<dbReference type="GO" id="GO:0005789">
    <property type="term" value="C:endoplasmic reticulum membrane"/>
    <property type="evidence" value="ECO:0007669"/>
    <property type="project" value="UniProtKB-SubCell"/>
</dbReference>
<comment type="subunit">
    <text evidence="15">Interacts with wg; in the Golgi. Interacts with Vps35, a component of the retromer complex; wls stability is regulated by Vps35.</text>
</comment>
<feature type="transmembrane region" description="Helical" evidence="18">
    <location>
        <begin position="310"/>
        <end position="329"/>
    </location>
</feature>
<keyword evidence="8 18" id="KW-0812">Transmembrane</keyword>
<dbReference type="GO" id="GO:0045211">
    <property type="term" value="C:postsynaptic membrane"/>
    <property type="evidence" value="ECO:0007669"/>
    <property type="project" value="UniProtKB-SubCell"/>
</dbReference>
<dbReference type="EMBL" id="NCKU01004612">
    <property type="protein sequence ID" value="RWS05692.1"/>
    <property type="molecule type" value="Genomic_DNA"/>
</dbReference>
<accession>A0A3S3PPI2</accession>
<keyword evidence="7" id="KW-0879">Wnt signaling pathway</keyword>
<evidence type="ECO:0000256" key="14">
    <source>
        <dbReference type="ARBA" id="ARBA00025339"/>
    </source>
</evidence>